<dbReference type="PANTHER" id="PTHR33361:SF16">
    <property type="entry name" value="DUF885 DOMAIN-CONTAINING PROTEIN"/>
    <property type="match status" value="1"/>
</dbReference>
<dbReference type="RefSeq" id="WP_099033699.1">
    <property type="nucleotide sequence ID" value="NZ_BMGJ01000005.1"/>
</dbReference>
<feature type="chain" id="PRO_5046807932" description="DUF885 domain-containing protein" evidence="1">
    <location>
        <begin position="23"/>
        <end position="605"/>
    </location>
</feature>
<dbReference type="Proteomes" id="UP000614272">
    <property type="component" value="Unassembled WGS sequence"/>
</dbReference>
<organism evidence="2 3">
    <name type="scientific">Lacimicrobium alkaliphilum</name>
    <dbReference type="NCBI Taxonomy" id="1526571"/>
    <lineage>
        <taxon>Bacteria</taxon>
        <taxon>Pseudomonadati</taxon>
        <taxon>Pseudomonadota</taxon>
        <taxon>Gammaproteobacteria</taxon>
        <taxon>Alteromonadales</taxon>
        <taxon>Alteromonadaceae</taxon>
        <taxon>Lacimicrobium</taxon>
    </lineage>
</organism>
<evidence type="ECO:0000256" key="1">
    <source>
        <dbReference type="SAM" id="SignalP"/>
    </source>
</evidence>
<dbReference type="PANTHER" id="PTHR33361">
    <property type="entry name" value="GLR0591 PROTEIN"/>
    <property type="match status" value="1"/>
</dbReference>
<dbReference type="InterPro" id="IPR010281">
    <property type="entry name" value="DUF885"/>
</dbReference>
<dbReference type="Pfam" id="PF05960">
    <property type="entry name" value="DUF885"/>
    <property type="match status" value="1"/>
</dbReference>
<gene>
    <name evidence="2" type="ORF">GCM10011357_16050</name>
</gene>
<comment type="caution">
    <text evidence="2">The sequence shown here is derived from an EMBL/GenBank/DDBJ whole genome shotgun (WGS) entry which is preliminary data.</text>
</comment>
<evidence type="ECO:0000313" key="3">
    <source>
        <dbReference type="Proteomes" id="UP000614272"/>
    </source>
</evidence>
<name>A0ABQ1R7T0_9ALTE</name>
<accession>A0ABQ1R7T0</accession>
<dbReference type="PROSITE" id="PS51257">
    <property type="entry name" value="PROKAR_LIPOPROTEIN"/>
    <property type="match status" value="1"/>
</dbReference>
<dbReference type="EMBL" id="BMGJ01000005">
    <property type="protein sequence ID" value="GGD61501.1"/>
    <property type="molecule type" value="Genomic_DNA"/>
</dbReference>
<evidence type="ECO:0008006" key="4">
    <source>
        <dbReference type="Google" id="ProtNLM"/>
    </source>
</evidence>
<keyword evidence="3" id="KW-1185">Reference proteome</keyword>
<sequence>MKKSLITLAVCASLLQACSTSSVNTTAVDSKLAGIMAEARTADARLVALTDQYIEETLPREPINALFLGDNRFNHLWPNSLSAEFIAEGEAISRKYLTAVEQIDRASLKGQELYTYDIFKGNLEQQLEGSAYPFELLPLNQFIFSPHNFFMQLGGGVSAQPFNNAKDFDNFLQRADGFVIWLDQAVTNMRKGIEMNVVQPRPVVESMLPQIQALLHDDATQSDLFTPLNQAKDKLSEEDYQRLHSAYLELVDERLTPAFARLHTFLQQEYLPAARDSHGYGALPNGKSWYEFMIKTNTTLELGADTIHQTGLSEVARVHNEMRGVASETGFEGSLEEFFEFLKTDPQFYFDSEEEILAAYEAVKARMAPRLETLFSKIPKADYMVRPYPPAQAKSAPGASYIPPAKDGSRPGVFFANTYNLKGQPKYGVETLSIHEASPGHHFQISLQQEIEGLPRIRSQTFYTAYAEGWALYAESLGKELGFFTDPYQYYGKLDAELFRAMRLVVDTGIHAKGWSREQAIDYMLANSTMARSDVESEVERYMIMPGQALSYKTGQLKIQELRDYAEAQLGDRFDIKTFHSLILLDGPLPLPLLERKIKEWVASP</sequence>
<proteinExistence type="predicted"/>
<keyword evidence="1" id="KW-0732">Signal</keyword>
<evidence type="ECO:0000313" key="2">
    <source>
        <dbReference type="EMBL" id="GGD61501.1"/>
    </source>
</evidence>
<protein>
    <recommendedName>
        <fullName evidence="4">DUF885 domain-containing protein</fullName>
    </recommendedName>
</protein>
<reference evidence="3" key="1">
    <citation type="journal article" date="2019" name="Int. J. Syst. Evol. Microbiol.">
        <title>The Global Catalogue of Microorganisms (GCM) 10K type strain sequencing project: providing services to taxonomists for standard genome sequencing and annotation.</title>
        <authorList>
            <consortium name="The Broad Institute Genomics Platform"/>
            <consortium name="The Broad Institute Genome Sequencing Center for Infectious Disease"/>
            <person name="Wu L."/>
            <person name="Ma J."/>
        </authorList>
    </citation>
    <scope>NUCLEOTIDE SEQUENCE [LARGE SCALE GENOMIC DNA]</scope>
    <source>
        <strain evidence="3">CGMCC 1.12923</strain>
    </source>
</reference>
<feature type="signal peptide" evidence="1">
    <location>
        <begin position="1"/>
        <end position="22"/>
    </location>
</feature>